<keyword evidence="2 3" id="KW-0067">ATP-binding</keyword>
<feature type="region of interest" description="Disordered" evidence="4">
    <location>
        <begin position="54"/>
        <end position="75"/>
    </location>
</feature>
<keyword evidence="1 3" id="KW-0547">Nucleotide-binding</keyword>
<dbReference type="GO" id="GO:0051301">
    <property type="term" value="P:cell division"/>
    <property type="evidence" value="ECO:0007669"/>
    <property type="project" value="UniProtKB-KW"/>
</dbReference>
<dbReference type="Gene3D" id="1.10.8.60">
    <property type="match status" value="2"/>
</dbReference>
<feature type="domain" description="AAA+ ATPase" evidence="6">
    <location>
        <begin position="125"/>
        <end position="256"/>
    </location>
</feature>
<dbReference type="PANTHER" id="PTHR23077:SF171">
    <property type="entry name" value="NUCLEAR VALOSIN-CONTAINING PROTEIN-LIKE"/>
    <property type="match status" value="1"/>
</dbReference>
<dbReference type="EC" id="3.4.24.-" evidence="7"/>
<dbReference type="CDD" id="cd19481">
    <property type="entry name" value="RecA-like_protease"/>
    <property type="match status" value="1"/>
</dbReference>
<evidence type="ECO:0000256" key="4">
    <source>
        <dbReference type="SAM" id="MobiDB-lite"/>
    </source>
</evidence>
<dbReference type="InterPro" id="IPR003959">
    <property type="entry name" value="ATPase_AAA_core"/>
</dbReference>
<dbReference type="InterPro" id="IPR041569">
    <property type="entry name" value="AAA_lid_3"/>
</dbReference>
<dbReference type="GO" id="GO:0016887">
    <property type="term" value="F:ATP hydrolysis activity"/>
    <property type="evidence" value="ECO:0007669"/>
    <property type="project" value="InterPro"/>
</dbReference>
<organism evidence="7">
    <name type="scientific">uncultured Acidimicrobiales bacterium</name>
    <dbReference type="NCBI Taxonomy" id="310071"/>
    <lineage>
        <taxon>Bacteria</taxon>
        <taxon>Bacillati</taxon>
        <taxon>Actinomycetota</taxon>
        <taxon>Acidimicrobiia</taxon>
        <taxon>Acidimicrobiales</taxon>
        <taxon>environmental samples</taxon>
    </lineage>
</organism>
<dbReference type="PROSITE" id="PS00674">
    <property type="entry name" value="AAA"/>
    <property type="match status" value="1"/>
</dbReference>
<gene>
    <name evidence="7" type="ORF">AVDCRST_MAG10-3674</name>
</gene>
<evidence type="ECO:0000259" key="6">
    <source>
        <dbReference type="SMART" id="SM00382"/>
    </source>
</evidence>
<dbReference type="Pfam" id="PF17862">
    <property type="entry name" value="AAA_lid_3"/>
    <property type="match status" value="1"/>
</dbReference>
<comment type="similarity">
    <text evidence="3">Belongs to the AAA ATPase family.</text>
</comment>
<dbReference type="SUPFAM" id="SSF52540">
    <property type="entry name" value="P-loop containing nucleoside triphosphate hydrolases"/>
    <property type="match status" value="2"/>
</dbReference>
<evidence type="ECO:0000256" key="1">
    <source>
        <dbReference type="ARBA" id="ARBA00022741"/>
    </source>
</evidence>
<keyword evidence="7" id="KW-0378">Hydrolase</keyword>
<keyword evidence="7" id="KW-0131">Cell cycle</keyword>
<dbReference type="PANTHER" id="PTHR23077">
    <property type="entry name" value="AAA-FAMILY ATPASE"/>
    <property type="match status" value="1"/>
</dbReference>
<keyword evidence="5" id="KW-1133">Transmembrane helix</keyword>
<dbReference type="EMBL" id="CADCTB010000221">
    <property type="protein sequence ID" value="CAA9277415.1"/>
    <property type="molecule type" value="Genomic_DNA"/>
</dbReference>
<proteinExistence type="inferred from homology"/>
<dbReference type="InterPro" id="IPR003960">
    <property type="entry name" value="ATPase_AAA_CS"/>
</dbReference>
<feature type="compositionally biased region" description="Pro residues" evidence="4">
    <location>
        <begin position="58"/>
        <end position="69"/>
    </location>
</feature>
<evidence type="ECO:0000256" key="5">
    <source>
        <dbReference type="SAM" id="Phobius"/>
    </source>
</evidence>
<keyword evidence="5" id="KW-0472">Membrane</keyword>
<feature type="domain" description="AAA+ ATPase" evidence="6">
    <location>
        <begin position="376"/>
        <end position="500"/>
    </location>
</feature>
<feature type="transmembrane region" description="Helical" evidence="5">
    <location>
        <begin position="20"/>
        <end position="48"/>
    </location>
</feature>
<dbReference type="Gene3D" id="3.40.50.300">
    <property type="entry name" value="P-loop containing nucleotide triphosphate hydrolases"/>
    <property type="match status" value="2"/>
</dbReference>
<evidence type="ECO:0000313" key="7">
    <source>
        <dbReference type="EMBL" id="CAA9277415.1"/>
    </source>
</evidence>
<accession>A0A6J4JFC5</accession>
<keyword evidence="5" id="KW-0812">Transmembrane</keyword>
<evidence type="ECO:0000256" key="3">
    <source>
        <dbReference type="RuleBase" id="RU003651"/>
    </source>
</evidence>
<dbReference type="AlphaFoldDB" id="A0A6J4JFC5"/>
<protein>
    <submittedName>
        <fullName evidence="7">Cell division protein FtsH</fullName>
        <ecNumber evidence="7">3.4.24.-</ecNumber>
    </submittedName>
</protein>
<dbReference type="InterPro" id="IPR003593">
    <property type="entry name" value="AAA+_ATPase"/>
</dbReference>
<evidence type="ECO:0000256" key="2">
    <source>
        <dbReference type="ARBA" id="ARBA00022840"/>
    </source>
</evidence>
<keyword evidence="7" id="KW-0132">Cell division</keyword>
<dbReference type="SMART" id="SM00382">
    <property type="entry name" value="AAA"/>
    <property type="match status" value="2"/>
</dbReference>
<reference evidence="7" key="1">
    <citation type="submission" date="2020-02" db="EMBL/GenBank/DDBJ databases">
        <authorList>
            <person name="Meier V. D."/>
        </authorList>
    </citation>
    <scope>NUCLEOTIDE SEQUENCE</scope>
    <source>
        <strain evidence="7">AVDCRST_MAG10</strain>
    </source>
</reference>
<dbReference type="InterPro" id="IPR027417">
    <property type="entry name" value="P-loop_NTPase"/>
</dbReference>
<sequence length="581" mass="61204">MQQTWWTRPAFLVVLALIPLVGWLVLAVLPWGVVVGALLAMGLGVAVIGSRTARPTRATPPAPPPPAQHPPDVSTPAAPGGLLPFAVKGPTELPTFADVGGMLGLKTELKDTVGLARGAPADPRRWNGLLLHGPPEVGKSFIAEAAAGEFGLNLVHVTTGDVVSSYAGEHRAFAFAAARIPCILFFDELDAIAQRGDHVDNQEARRTLSELLRQVEQSRRVPELIVMAATNERDALDPAVIRPGCFDRHIRVDLPDAPARAAILGAAVKGKPLAPDVDLQRLAVSAEGLTPAAMARAVEAASRAALNGSTGSADVVQLTAAHLRTAFTHSRGTDRPSVEDWSWDRLILPAHTKAELQQVAAMVRSPELARTLGVEPPAGLLLTGPPGTGKSTIAKVFAAQAGCSFHPITGADVTSPGLGQSERSMARLFDRARDNQPSIIYFDEIDAIAGTWAELLAGVDGVGGRRGVFVVGATDRPDELDRALLRSGRLSRSIEIPLPDFKGRIALLQLFTAGVPLDRVDVDELARHTAGLSGADLKALCQEAAVAALTRSAAVVTADDMRAALAKRRGAPSRAGRRLDQ</sequence>
<name>A0A6J4JFC5_9ACTN</name>
<dbReference type="GO" id="GO:0005524">
    <property type="term" value="F:ATP binding"/>
    <property type="evidence" value="ECO:0007669"/>
    <property type="project" value="UniProtKB-KW"/>
</dbReference>
<dbReference type="InterPro" id="IPR050168">
    <property type="entry name" value="AAA_ATPase_domain"/>
</dbReference>
<dbReference type="Pfam" id="PF00004">
    <property type="entry name" value="AAA"/>
    <property type="match status" value="2"/>
</dbReference>